<accession>A0A810Q8E9</accession>
<evidence type="ECO:0000313" key="1">
    <source>
        <dbReference type="EMBL" id="BCK84538.1"/>
    </source>
</evidence>
<dbReference type="EMBL" id="AP023420">
    <property type="protein sequence ID" value="BCK84538.1"/>
    <property type="molecule type" value="Genomic_DNA"/>
</dbReference>
<dbReference type="Proteomes" id="UP000679848">
    <property type="component" value="Chromosome"/>
</dbReference>
<evidence type="ECO:0000313" key="2">
    <source>
        <dbReference type="Proteomes" id="UP000679848"/>
    </source>
</evidence>
<name>A0A810Q8E9_9FIRM</name>
<reference evidence="1" key="1">
    <citation type="submission" date="2020-09" db="EMBL/GenBank/DDBJ databases">
        <title>New species isolated from human feces.</title>
        <authorList>
            <person name="Kitahara M."/>
            <person name="Shigeno Y."/>
            <person name="Shime M."/>
            <person name="Matsumoto Y."/>
            <person name="Nakamura S."/>
            <person name="Motooka D."/>
            <person name="Fukuoka S."/>
            <person name="Nishikawa H."/>
            <person name="Benno Y."/>
        </authorList>
    </citation>
    <scope>NUCLEOTIDE SEQUENCE</scope>
    <source>
        <strain evidence="1">MM59</strain>
    </source>
</reference>
<organism evidence="1 2">
    <name type="scientific">Pusillibacter faecalis</name>
    <dbReference type="NCBI Taxonomy" id="2714358"/>
    <lineage>
        <taxon>Bacteria</taxon>
        <taxon>Bacillati</taxon>
        <taxon>Bacillota</taxon>
        <taxon>Clostridia</taxon>
        <taxon>Eubacteriales</taxon>
        <taxon>Oscillospiraceae</taxon>
        <taxon>Pusillibacter</taxon>
    </lineage>
</organism>
<sequence length="183" mass="20752">MNHVASDRIFLLASLVAVACAAFYEPVIYGNDMGSIERYLRQEMGSRLKDGIELLTVADDGADRFAVFRGAEKRPDERWIVRFRQNENGDYEAYLNSRRMYGPHPVQGIYTQPLGGYSGDREVCYAVWNESEHLAEIRFRLDGGPAETVSISTPPSLTIWRFRGGESGWHLESTYYNDAGDEL</sequence>
<dbReference type="KEGG" id="pfaa:MM59RIKEN_18570"/>
<dbReference type="RefSeq" id="WP_213543199.1">
    <property type="nucleotide sequence ID" value="NZ_AP023420.1"/>
</dbReference>
<protein>
    <submittedName>
        <fullName evidence="1">Uncharacterized protein</fullName>
    </submittedName>
</protein>
<proteinExistence type="predicted"/>
<gene>
    <name evidence="1" type="ORF">MM59RIKEN_18570</name>
</gene>
<keyword evidence="2" id="KW-1185">Reference proteome</keyword>
<dbReference type="AlphaFoldDB" id="A0A810Q8E9"/>